<dbReference type="Proteomes" id="UP001162156">
    <property type="component" value="Unassembled WGS sequence"/>
</dbReference>
<comment type="caution">
    <text evidence="2">The sequence shown here is derived from an EMBL/GenBank/DDBJ whole genome shotgun (WGS) entry which is preliminary data.</text>
</comment>
<dbReference type="EMBL" id="JANEYF010001768">
    <property type="protein sequence ID" value="KAJ8957615.1"/>
    <property type="molecule type" value="Genomic_DNA"/>
</dbReference>
<sequence length="185" mass="20582">MHGLIYVLLQFLTASISLSNGLLHGVSTIKRSDDVEVTYSSTARKLELHLPIVFSNLNFTYDYHLIILLIGPKGSMTGKIKNFKMDLRISFDFNTYQAKVESIKTTDTGHVDLIFHGNAILDLVVNILSEFVTTILHPLIVLVIEGIVKSVANEVVDAVNVFIDGVLHPNPETVNAIFKEKIYSL</sequence>
<dbReference type="Gene3D" id="3.15.10.50">
    <property type="match status" value="1"/>
</dbReference>
<accession>A0AAV8Z2Q4</accession>
<evidence type="ECO:0000313" key="2">
    <source>
        <dbReference type="EMBL" id="KAJ8957615.1"/>
    </source>
</evidence>
<evidence type="ECO:0000313" key="3">
    <source>
        <dbReference type="Proteomes" id="UP001162156"/>
    </source>
</evidence>
<proteinExistence type="predicted"/>
<name>A0AAV8Z2Q4_9CUCU</name>
<feature type="chain" id="PRO_5043664552" evidence="1">
    <location>
        <begin position="20"/>
        <end position="185"/>
    </location>
</feature>
<keyword evidence="1" id="KW-0732">Signal</keyword>
<dbReference type="InterPro" id="IPR038602">
    <property type="entry name" value="Mite_allergen_7_sf"/>
</dbReference>
<reference evidence="2" key="1">
    <citation type="journal article" date="2023" name="Insect Mol. Biol.">
        <title>Genome sequencing provides insights into the evolution of gene families encoding plant cell wall-degrading enzymes in longhorned beetles.</title>
        <authorList>
            <person name="Shin N.R."/>
            <person name="Okamura Y."/>
            <person name="Kirsch R."/>
            <person name="Pauchet Y."/>
        </authorList>
    </citation>
    <scope>NUCLEOTIDE SEQUENCE</scope>
    <source>
        <strain evidence="2">RBIC_L_NR</strain>
    </source>
</reference>
<gene>
    <name evidence="2" type="ORF">NQ314_006518</name>
</gene>
<feature type="signal peptide" evidence="1">
    <location>
        <begin position="1"/>
        <end position="19"/>
    </location>
</feature>
<evidence type="ECO:0000256" key="1">
    <source>
        <dbReference type="SAM" id="SignalP"/>
    </source>
</evidence>
<keyword evidence="3" id="KW-1185">Reference proteome</keyword>
<dbReference type="InterPro" id="IPR020234">
    <property type="entry name" value="Mite_allergen_group-7"/>
</dbReference>
<organism evidence="2 3">
    <name type="scientific">Rhamnusium bicolor</name>
    <dbReference type="NCBI Taxonomy" id="1586634"/>
    <lineage>
        <taxon>Eukaryota</taxon>
        <taxon>Metazoa</taxon>
        <taxon>Ecdysozoa</taxon>
        <taxon>Arthropoda</taxon>
        <taxon>Hexapoda</taxon>
        <taxon>Insecta</taxon>
        <taxon>Pterygota</taxon>
        <taxon>Neoptera</taxon>
        <taxon>Endopterygota</taxon>
        <taxon>Coleoptera</taxon>
        <taxon>Polyphaga</taxon>
        <taxon>Cucujiformia</taxon>
        <taxon>Chrysomeloidea</taxon>
        <taxon>Cerambycidae</taxon>
        <taxon>Lepturinae</taxon>
        <taxon>Rhagiini</taxon>
        <taxon>Rhamnusium</taxon>
    </lineage>
</organism>
<dbReference type="Pfam" id="PF16984">
    <property type="entry name" value="Grp7_allergen"/>
    <property type="match status" value="1"/>
</dbReference>
<dbReference type="AlphaFoldDB" id="A0AAV8Z2Q4"/>
<protein>
    <submittedName>
        <fullName evidence="2">Uncharacterized protein</fullName>
    </submittedName>
</protein>